<dbReference type="PROSITE" id="PS50977">
    <property type="entry name" value="HTH_TETR_2"/>
    <property type="match status" value="1"/>
</dbReference>
<dbReference type="InterPro" id="IPR036271">
    <property type="entry name" value="Tet_transcr_reg_TetR-rel_C_sf"/>
</dbReference>
<dbReference type="PANTHER" id="PTHR30055:SF234">
    <property type="entry name" value="HTH-TYPE TRANSCRIPTIONAL REGULATOR BETI"/>
    <property type="match status" value="1"/>
</dbReference>
<evidence type="ECO:0000259" key="5">
    <source>
        <dbReference type="PROSITE" id="PS50977"/>
    </source>
</evidence>
<evidence type="ECO:0000256" key="1">
    <source>
        <dbReference type="ARBA" id="ARBA00023015"/>
    </source>
</evidence>
<accession>A0ABX0ZPN3</accession>
<dbReference type="RefSeq" id="WP_167983369.1">
    <property type="nucleotide sequence ID" value="NZ_JAATEJ010000009.1"/>
</dbReference>
<keyword evidence="2 4" id="KW-0238">DNA-binding</keyword>
<reference evidence="6 7" key="1">
    <citation type="submission" date="2020-03" db="EMBL/GenBank/DDBJ databases">
        <title>WGS of actinomycetes isolated from Thailand.</title>
        <authorList>
            <person name="Thawai C."/>
        </authorList>
    </citation>
    <scope>NUCLEOTIDE SEQUENCE [LARGE SCALE GENOMIC DNA]</scope>
    <source>
        <strain evidence="6 7">PRB2-1</strain>
    </source>
</reference>
<gene>
    <name evidence="6" type="ORF">HCN08_14010</name>
</gene>
<name>A0ABX0ZPN3_9ACTN</name>
<protein>
    <submittedName>
        <fullName evidence="6">Helix-turn-helix transcriptional regulator</fullName>
    </submittedName>
</protein>
<dbReference type="InterPro" id="IPR001647">
    <property type="entry name" value="HTH_TetR"/>
</dbReference>
<evidence type="ECO:0000313" key="7">
    <source>
        <dbReference type="Proteomes" id="UP000734511"/>
    </source>
</evidence>
<dbReference type="SUPFAM" id="SSF48498">
    <property type="entry name" value="Tetracyclin repressor-like, C-terminal domain"/>
    <property type="match status" value="1"/>
</dbReference>
<dbReference type="PROSITE" id="PS01081">
    <property type="entry name" value="HTH_TETR_1"/>
    <property type="match status" value="1"/>
</dbReference>
<dbReference type="Proteomes" id="UP000734511">
    <property type="component" value="Unassembled WGS sequence"/>
</dbReference>
<evidence type="ECO:0000256" key="2">
    <source>
        <dbReference type="ARBA" id="ARBA00023125"/>
    </source>
</evidence>
<dbReference type="PRINTS" id="PR00455">
    <property type="entry name" value="HTHTETR"/>
</dbReference>
<evidence type="ECO:0000256" key="3">
    <source>
        <dbReference type="ARBA" id="ARBA00023163"/>
    </source>
</evidence>
<dbReference type="EMBL" id="JAATEJ010000009">
    <property type="protein sequence ID" value="NJP44502.1"/>
    <property type="molecule type" value="Genomic_DNA"/>
</dbReference>
<organism evidence="6 7">
    <name type="scientific">Actinacidiphila epipremni</name>
    <dbReference type="NCBI Taxonomy" id="2053013"/>
    <lineage>
        <taxon>Bacteria</taxon>
        <taxon>Bacillati</taxon>
        <taxon>Actinomycetota</taxon>
        <taxon>Actinomycetes</taxon>
        <taxon>Kitasatosporales</taxon>
        <taxon>Streptomycetaceae</taxon>
        <taxon>Actinacidiphila</taxon>
    </lineage>
</organism>
<dbReference type="InterPro" id="IPR009057">
    <property type="entry name" value="Homeodomain-like_sf"/>
</dbReference>
<keyword evidence="1" id="KW-0805">Transcription regulation</keyword>
<evidence type="ECO:0000256" key="4">
    <source>
        <dbReference type="PROSITE-ProRule" id="PRU00335"/>
    </source>
</evidence>
<dbReference type="SUPFAM" id="SSF46689">
    <property type="entry name" value="Homeodomain-like"/>
    <property type="match status" value="1"/>
</dbReference>
<sequence>MTPPESSGPRRPLRADAARNRELLLAAAAAEFAERGVDASIADIARRAKVGKGTVFNHFPSKDHLLTAIAVARLDQLTESAESLLAGSDPGTALLDFLTLGAEQQQQLDLSAMFAGGTADIQDPAGVDQARERMVRAVDALVTRAREQGAVRPDITGADVVLLMCAPAYAAGPLRQAYPELWRRYLMVVFDGLRPEGAHPLPHPPPPLGHL</sequence>
<evidence type="ECO:0000313" key="6">
    <source>
        <dbReference type="EMBL" id="NJP44502.1"/>
    </source>
</evidence>
<dbReference type="InterPro" id="IPR050109">
    <property type="entry name" value="HTH-type_TetR-like_transc_reg"/>
</dbReference>
<comment type="caution">
    <text evidence="6">The sequence shown here is derived from an EMBL/GenBank/DDBJ whole genome shotgun (WGS) entry which is preliminary data.</text>
</comment>
<feature type="domain" description="HTH tetR-type" evidence="5">
    <location>
        <begin position="18"/>
        <end position="77"/>
    </location>
</feature>
<dbReference type="Pfam" id="PF00440">
    <property type="entry name" value="TetR_N"/>
    <property type="match status" value="1"/>
</dbReference>
<dbReference type="InterPro" id="IPR049445">
    <property type="entry name" value="TetR_SbtR-like_C"/>
</dbReference>
<keyword evidence="3" id="KW-0804">Transcription</keyword>
<dbReference type="Gene3D" id="1.10.357.10">
    <property type="entry name" value="Tetracycline Repressor, domain 2"/>
    <property type="match status" value="1"/>
</dbReference>
<keyword evidence="7" id="KW-1185">Reference proteome</keyword>
<dbReference type="InterPro" id="IPR023772">
    <property type="entry name" value="DNA-bd_HTH_TetR-type_CS"/>
</dbReference>
<feature type="DNA-binding region" description="H-T-H motif" evidence="4">
    <location>
        <begin position="40"/>
        <end position="59"/>
    </location>
</feature>
<dbReference type="Pfam" id="PF21597">
    <property type="entry name" value="TetR_C_43"/>
    <property type="match status" value="1"/>
</dbReference>
<proteinExistence type="predicted"/>
<dbReference type="PANTHER" id="PTHR30055">
    <property type="entry name" value="HTH-TYPE TRANSCRIPTIONAL REGULATOR RUTR"/>
    <property type="match status" value="1"/>
</dbReference>